<sequence>MATAMSPNDNFYTADDDMRLEIFCLI</sequence>
<reference evidence="1" key="1">
    <citation type="submission" date="2021-02" db="EMBL/GenBank/DDBJ databases">
        <authorList>
            <person name="Nowell W R."/>
        </authorList>
    </citation>
    <scope>NUCLEOTIDE SEQUENCE</scope>
</reference>
<dbReference type="Proteomes" id="UP000663848">
    <property type="component" value="Unassembled WGS sequence"/>
</dbReference>
<name>A0A822C7I6_9BILA</name>
<organism evidence="1 2">
    <name type="scientific">Rotaria socialis</name>
    <dbReference type="NCBI Taxonomy" id="392032"/>
    <lineage>
        <taxon>Eukaryota</taxon>
        <taxon>Metazoa</taxon>
        <taxon>Spiralia</taxon>
        <taxon>Gnathifera</taxon>
        <taxon>Rotifera</taxon>
        <taxon>Eurotatoria</taxon>
        <taxon>Bdelloidea</taxon>
        <taxon>Philodinida</taxon>
        <taxon>Philodinidae</taxon>
        <taxon>Rotaria</taxon>
    </lineage>
</organism>
<comment type="caution">
    <text evidence="1">The sequence shown here is derived from an EMBL/GenBank/DDBJ whole genome shotgun (WGS) entry which is preliminary data.</text>
</comment>
<feature type="non-terminal residue" evidence="1">
    <location>
        <position position="26"/>
    </location>
</feature>
<dbReference type="EMBL" id="CAJOBR010043131">
    <property type="protein sequence ID" value="CAF5031530.1"/>
    <property type="molecule type" value="Genomic_DNA"/>
</dbReference>
<dbReference type="AlphaFoldDB" id="A0A822C7I6"/>
<accession>A0A822C7I6</accession>
<protein>
    <submittedName>
        <fullName evidence="1">Uncharacterized protein</fullName>
    </submittedName>
</protein>
<gene>
    <name evidence="1" type="ORF">QYT958_LOCUS40697</name>
</gene>
<proteinExistence type="predicted"/>
<evidence type="ECO:0000313" key="1">
    <source>
        <dbReference type="EMBL" id="CAF5031530.1"/>
    </source>
</evidence>
<evidence type="ECO:0000313" key="2">
    <source>
        <dbReference type="Proteomes" id="UP000663848"/>
    </source>
</evidence>